<keyword evidence="3" id="KW-1185">Reference proteome</keyword>
<organism evidence="2 3">
    <name type="scientific">Microvenator marinus</name>
    <dbReference type="NCBI Taxonomy" id="2600177"/>
    <lineage>
        <taxon>Bacteria</taxon>
        <taxon>Deltaproteobacteria</taxon>
        <taxon>Bradymonadales</taxon>
        <taxon>Microvenatoraceae</taxon>
        <taxon>Microvenator</taxon>
    </lineage>
</organism>
<sequence length="353" mass="37392">MKNLLFLGLVLGLLSACQDSTEHPEATPATGLDARLSFTEARAPTKASALRLLGQVEVPSSAQWVVGPSVEARLVAWEVTTGSKVEVGTTLATLVSPELGDLASVENELRRVVGQREKNIGRLKESVDAGFKSSESLYDAELSLSEARAQLQRVQQQLGVRNANIRRGQKSQWEWVSPVDGLVTDIDCAPGGLYSAESRCITIVAADAPRLRVDVSETEVAKLAGYTPSARWMPAGASEAMSLEFDRRSAGFDSVTRTQALYFKGVGLTVGASGSVELEIPAPKGAVLVPRMSVVEVQGTPSVFVDKGGERPEAVAVEDVGRSGEDRLVTGIAVGDKVVARGAFALKSALAFE</sequence>
<dbReference type="PANTHER" id="PTHR30097">
    <property type="entry name" value="CATION EFFLUX SYSTEM PROTEIN CUSB"/>
    <property type="match status" value="1"/>
</dbReference>
<proteinExistence type="predicted"/>
<dbReference type="OrthoDB" id="9768185at2"/>
<dbReference type="GO" id="GO:0015679">
    <property type="term" value="P:plasma membrane copper ion transport"/>
    <property type="evidence" value="ECO:0007669"/>
    <property type="project" value="TreeGrafter"/>
</dbReference>
<dbReference type="PANTHER" id="PTHR30097:SF4">
    <property type="entry name" value="SLR6042 PROTEIN"/>
    <property type="match status" value="1"/>
</dbReference>
<protein>
    <submittedName>
        <fullName evidence="2">Uncharacterized protein</fullName>
    </submittedName>
</protein>
<dbReference type="Gene3D" id="2.40.50.100">
    <property type="match status" value="1"/>
</dbReference>
<dbReference type="SUPFAM" id="SSF111369">
    <property type="entry name" value="HlyD-like secretion proteins"/>
    <property type="match status" value="1"/>
</dbReference>
<dbReference type="RefSeq" id="WP_146960958.1">
    <property type="nucleotide sequence ID" value="NZ_CP042467.1"/>
</dbReference>
<dbReference type="InterPro" id="IPR051909">
    <property type="entry name" value="MFP_Cation_Efflux"/>
</dbReference>
<dbReference type="EMBL" id="CP042467">
    <property type="protein sequence ID" value="QED28489.1"/>
    <property type="molecule type" value="Genomic_DNA"/>
</dbReference>
<dbReference type="PROSITE" id="PS51257">
    <property type="entry name" value="PROKAR_LIPOPROTEIN"/>
    <property type="match status" value="1"/>
</dbReference>
<dbReference type="GO" id="GO:0030313">
    <property type="term" value="C:cell envelope"/>
    <property type="evidence" value="ECO:0007669"/>
    <property type="project" value="TreeGrafter"/>
</dbReference>
<dbReference type="GO" id="GO:0060003">
    <property type="term" value="P:copper ion export"/>
    <property type="evidence" value="ECO:0007669"/>
    <property type="project" value="TreeGrafter"/>
</dbReference>
<reference evidence="2 3" key="1">
    <citation type="submission" date="2019-08" db="EMBL/GenBank/DDBJ databases">
        <authorList>
            <person name="Liang Q."/>
        </authorList>
    </citation>
    <scope>NUCLEOTIDE SEQUENCE [LARGE SCALE GENOMIC DNA]</scope>
    <source>
        <strain evidence="2 3">V1718</strain>
    </source>
</reference>
<accession>A0A5B8XYH4</accession>
<dbReference type="Proteomes" id="UP000321595">
    <property type="component" value="Chromosome"/>
</dbReference>
<name>A0A5B8XYH4_9DELT</name>
<evidence type="ECO:0000313" key="2">
    <source>
        <dbReference type="EMBL" id="QED28489.1"/>
    </source>
</evidence>
<evidence type="ECO:0000256" key="1">
    <source>
        <dbReference type="ARBA" id="ARBA00022448"/>
    </source>
</evidence>
<evidence type="ECO:0000313" key="3">
    <source>
        <dbReference type="Proteomes" id="UP000321595"/>
    </source>
</evidence>
<dbReference type="Gene3D" id="2.40.420.20">
    <property type="match status" value="1"/>
</dbReference>
<dbReference type="Gene3D" id="2.40.30.170">
    <property type="match status" value="1"/>
</dbReference>
<gene>
    <name evidence="2" type="ORF">FRD01_14865</name>
</gene>
<keyword evidence="1" id="KW-0813">Transport</keyword>
<dbReference type="KEGG" id="bbae:FRD01_14865"/>
<dbReference type="AlphaFoldDB" id="A0A5B8XYH4"/>
<dbReference type="Gene3D" id="1.10.287.470">
    <property type="entry name" value="Helix hairpin bin"/>
    <property type="match status" value="1"/>
</dbReference>